<feature type="domain" description="Amine oxidase" evidence="1">
    <location>
        <begin position="10"/>
        <end position="292"/>
    </location>
</feature>
<gene>
    <name evidence="2" type="ordered locus">Cwoe_2315</name>
</gene>
<evidence type="ECO:0000313" key="3">
    <source>
        <dbReference type="Proteomes" id="UP000008229"/>
    </source>
</evidence>
<accession>D3F6H3</accession>
<protein>
    <submittedName>
        <fullName evidence="2">Amine oxidase</fullName>
    </submittedName>
</protein>
<evidence type="ECO:0000259" key="1">
    <source>
        <dbReference type="Pfam" id="PF01593"/>
    </source>
</evidence>
<dbReference type="PANTHER" id="PTHR42923">
    <property type="entry name" value="PROTOPORPHYRINOGEN OXIDASE"/>
    <property type="match status" value="1"/>
</dbReference>
<dbReference type="InterPro" id="IPR002937">
    <property type="entry name" value="Amino_oxidase"/>
</dbReference>
<dbReference type="InterPro" id="IPR036188">
    <property type="entry name" value="FAD/NAD-bd_sf"/>
</dbReference>
<dbReference type="Proteomes" id="UP000008229">
    <property type="component" value="Chromosome"/>
</dbReference>
<name>D3F6H3_CONWI</name>
<proteinExistence type="predicted"/>
<dbReference type="HOGENOM" id="CLU_028123_0_0_11"/>
<reference evidence="3" key="2">
    <citation type="submission" date="2010-01" db="EMBL/GenBank/DDBJ databases">
        <title>The complete genome of Conexibacter woesei DSM 14684.</title>
        <authorList>
            <consortium name="US DOE Joint Genome Institute (JGI-PGF)"/>
            <person name="Lucas S."/>
            <person name="Copeland A."/>
            <person name="Lapidus A."/>
            <person name="Glavina del Rio T."/>
            <person name="Dalin E."/>
            <person name="Tice H."/>
            <person name="Bruce D."/>
            <person name="Goodwin L."/>
            <person name="Pitluck S."/>
            <person name="Kyrpides N."/>
            <person name="Mavromatis K."/>
            <person name="Ivanova N."/>
            <person name="Mikhailova N."/>
            <person name="Chertkov O."/>
            <person name="Brettin T."/>
            <person name="Detter J.C."/>
            <person name="Han C."/>
            <person name="Larimer F."/>
            <person name="Land M."/>
            <person name="Hauser L."/>
            <person name="Markowitz V."/>
            <person name="Cheng J.-F."/>
            <person name="Hugenholtz P."/>
            <person name="Woyke T."/>
            <person name="Wu D."/>
            <person name="Pukall R."/>
            <person name="Steenblock K."/>
            <person name="Schneider S."/>
            <person name="Klenk H.-P."/>
            <person name="Eisen J.A."/>
        </authorList>
    </citation>
    <scope>NUCLEOTIDE SEQUENCE [LARGE SCALE GENOMIC DNA]</scope>
    <source>
        <strain evidence="3">DSM 14684 / CIP 108061 / JCM 11494 / NBRC 100937 / ID131577</strain>
    </source>
</reference>
<dbReference type="eggNOG" id="COG2907">
    <property type="taxonomic scope" value="Bacteria"/>
</dbReference>
<keyword evidence="3" id="KW-1185">Reference proteome</keyword>
<dbReference type="KEGG" id="cwo:Cwoe_2315"/>
<organism evidence="2 3">
    <name type="scientific">Conexibacter woesei (strain DSM 14684 / CCUG 47730 / CIP 108061 / JCM 11494 / NBRC 100937 / ID131577)</name>
    <dbReference type="NCBI Taxonomy" id="469383"/>
    <lineage>
        <taxon>Bacteria</taxon>
        <taxon>Bacillati</taxon>
        <taxon>Actinomycetota</taxon>
        <taxon>Thermoleophilia</taxon>
        <taxon>Solirubrobacterales</taxon>
        <taxon>Conexibacteraceae</taxon>
        <taxon>Conexibacter</taxon>
    </lineage>
</organism>
<dbReference type="EMBL" id="CP001854">
    <property type="protein sequence ID" value="ADB50740.1"/>
    <property type="molecule type" value="Genomic_DNA"/>
</dbReference>
<dbReference type="AlphaFoldDB" id="D3F6H3"/>
<sequence length="427" mass="45094">MRVGIVGGGVAGLTTAWLLAGTHDVVVLEARGRLGGNVRDADVEIDGAELRIDAGAQHISPELFPRFARLLELLELDGDLIPAPQSFTLAVEGMPRPLVVTPHTRADGWPREIVADGPEGAAFVAFVTRAVELEAQDASWEIPLADVVEAIPATTEQREQLMYAACAALVGCRVEEAPSLSARGATALLARVPPGTAPDEAPLWRNLPGGLGRVVVALADAVPNGDARVGAPVAQIRAEGTGFALRDGAGGAHQVDHVVLALPPLAAAELLDPLAGSGDLVDALRAFRYAPVEIGIHREPLFMPARRAHWSTYNISVHDGWSDVTIWLGPTHGVDLFKSWIANRSVPDDELLAREAFEHLCVTPAAVRARRTIAPRQAQGGISFAGHHLVDVESQESAVASAVEVARRLAPASPRLDALLEGRAVRG</sequence>
<dbReference type="RefSeq" id="WP_012933791.1">
    <property type="nucleotide sequence ID" value="NC_013739.1"/>
</dbReference>
<dbReference type="GO" id="GO:0016491">
    <property type="term" value="F:oxidoreductase activity"/>
    <property type="evidence" value="ECO:0007669"/>
    <property type="project" value="InterPro"/>
</dbReference>
<evidence type="ECO:0000313" key="2">
    <source>
        <dbReference type="EMBL" id="ADB50740.1"/>
    </source>
</evidence>
<dbReference type="InterPro" id="IPR050464">
    <property type="entry name" value="Zeta_carotene_desat/Oxidored"/>
</dbReference>
<reference evidence="2 3" key="1">
    <citation type="journal article" date="2010" name="Stand. Genomic Sci.">
        <title>Complete genome sequence of Conexibacter woesei type strain (ID131577).</title>
        <authorList>
            <person name="Pukall R."/>
            <person name="Lapidus A."/>
            <person name="Glavina Del Rio T."/>
            <person name="Copeland A."/>
            <person name="Tice H."/>
            <person name="Cheng J.-F."/>
            <person name="Lucas S."/>
            <person name="Chen F."/>
            <person name="Nolan M."/>
            <person name="Bruce D."/>
            <person name="Goodwin L."/>
            <person name="Pitluck S."/>
            <person name="Mavromatis K."/>
            <person name="Ivanova N."/>
            <person name="Ovchinnikova G."/>
            <person name="Pati A."/>
            <person name="Chen A."/>
            <person name="Palaniappan K."/>
            <person name="Land M."/>
            <person name="Hauser L."/>
            <person name="Chang Y.-J."/>
            <person name="Jeffries C.D."/>
            <person name="Chain P."/>
            <person name="Meincke L."/>
            <person name="Sims D."/>
            <person name="Brettin T."/>
            <person name="Detter J.C."/>
            <person name="Rohde M."/>
            <person name="Goeker M."/>
            <person name="Bristow J."/>
            <person name="Eisen J.A."/>
            <person name="Markowitz V."/>
            <person name="Kyrpides N.C."/>
            <person name="Klenk H.-P."/>
            <person name="Hugenholtz P."/>
        </authorList>
    </citation>
    <scope>NUCLEOTIDE SEQUENCE [LARGE SCALE GENOMIC DNA]</scope>
    <source>
        <strain evidence="3">DSM 14684 / CIP 108061 / JCM 11494 / NBRC 100937 / ID131577</strain>
    </source>
</reference>
<dbReference type="OrthoDB" id="20837at2"/>
<dbReference type="Gene3D" id="3.50.50.60">
    <property type="entry name" value="FAD/NAD(P)-binding domain"/>
    <property type="match status" value="1"/>
</dbReference>
<dbReference type="PANTHER" id="PTHR42923:SF17">
    <property type="entry name" value="AMINE OXIDASE DOMAIN-CONTAINING PROTEIN"/>
    <property type="match status" value="1"/>
</dbReference>
<dbReference type="Pfam" id="PF01593">
    <property type="entry name" value="Amino_oxidase"/>
    <property type="match status" value="1"/>
</dbReference>
<dbReference type="STRING" id="469383.Cwoe_2315"/>
<dbReference type="SUPFAM" id="SSF51905">
    <property type="entry name" value="FAD/NAD(P)-binding domain"/>
    <property type="match status" value="1"/>
</dbReference>